<dbReference type="Proteomes" id="UP000244906">
    <property type="component" value="Unassembled WGS sequence"/>
</dbReference>
<keyword evidence="2" id="KW-0032">Aminotransferase</keyword>
<comment type="caution">
    <text evidence="9">The sequence shown here is derived from an EMBL/GenBank/DDBJ whole genome shotgun (WGS) entry which is preliminary data.</text>
</comment>
<dbReference type="Gene3D" id="3.40.640.10">
    <property type="entry name" value="Type I PLP-dependent aspartate aminotransferase-like (Major domain)"/>
    <property type="match status" value="1"/>
</dbReference>
<dbReference type="Pfam" id="PF00155">
    <property type="entry name" value="Aminotran_1_2"/>
    <property type="match status" value="1"/>
</dbReference>
<evidence type="ECO:0000256" key="4">
    <source>
        <dbReference type="ARBA" id="ARBA00022898"/>
    </source>
</evidence>
<sequence>MAKKRYQIIAEELLLQIEQGRWHAGQKLPSLRSLADQKQVSISTVQQAYWLMERRGWVEAKNKSGFYVSSDAVLETQLPRKPGCKIIPCGLSQWRISLNSTNHDPDEIPHLFGRATPDLTLSSLNPLKKSLSRLARSANPISLGYGALQGVDSLRQQIARRMIDGGCKVLPQELIITSGCQEAICCALQAVTQPGDIVAFDSPTYYAIIQMIEAMGLQALEIPADPTTGISIGALQLAMEKWPIKVCVLTPNFGNPLGYLMPDEDKKKIIDLLNLHDVPLIEDDIYSDLDFRPGRPKAIKAFDTEDRVILCSSFSKSVVPGVRVGWVIPGRYFEQVEQQKYIVSLNSATLPQLAMAEFLEGGHYDRHIRRVKQLYAHRRDLVKDLIRKYFPKGTRISCPKGGLMLWVELPQSIDALKLSTAALKQGISIAPGPMFSVSDKYSHYFRFCYGSFDEIKDIAAVEKLGELAYGLSKL</sequence>
<dbReference type="FunFam" id="3.40.640.10:FF:000023">
    <property type="entry name" value="Transcriptional regulator, GntR family"/>
    <property type="match status" value="1"/>
</dbReference>
<dbReference type="AlphaFoldDB" id="A0A2V1GZW1"/>
<dbReference type="InterPro" id="IPR051446">
    <property type="entry name" value="HTH_trans_reg/aminotransferase"/>
</dbReference>
<accession>A0A2V1GZW1</accession>
<dbReference type="GO" id="GO:0003677">
    <property type="term" value="F:DNA binding"/>
    <property type="evidence" value="ECO:0007669"/>
    <property type="project" value="UniProtKB-KW"/>
</dbReference>
<organism evidence="9 10">
    <name type="scientific">Pelagibaculum spongiae</name>
    <dbReference type="NCBI Taxonomy" id="2080658"/>
    <lineage>
        <taxon>Bacteria</taxon>
        <taxon>Pseudomonadati</taxon>
        <taxon>Pseudomonadota</taxon>
        <taxon>Gammaproteobacteria</taxon>
        <taxon>Oceanospirillales</taxon>
        <taxon>Pelagibaculum</taxon>
    </lineage>
</organism>
<keyword evidence="7" id="KW-0804">Transcription</keyword>
<dbReference type="PROSITE" id="PS50949">
    <property type="entry name" value="HTH_GNTR"/>
    <property type="match status" value="1"/>
</dbReference>
<dbReference type="OrthoDB" id="9804020at2"/>
<dbReference type="CDD" id="cd07377">
    <property type="entry name" value="WHTH_GntR"/>
    <property type="match status" value="1"/>
</dbReference>
<evidence type="ECO:0000256" key="1">
    <source>
        <dbReference type="ARBA" id="ARBA00005384"/>
    </source>
</evidence>
<dbReference type="InterPro" id="IPR015422">
    <property type="entry name" value="PyrdxlP-dep_Trfase_small"/>
</dbReference>
<evidence type="ECO:0000256" key="2">
    <source>
        <dbReference type="ARBA" id="ARBA00022576"/>
    </source>
</evidence>
<evidence type="ECO:0000313" key="9">
    <source>
        <dbReference type="EMBL" id="PVZ68313.1"/>
    </source>
</evidence>
<evidence type="ECO:0000256" key="3">
    <source>
        <dbReference type="ARBA" id="ARBA00022679"/>
    </source>
</evidence>
<feature type="domain" description="HTH gntR-type" evidence="8">
    <location>
        <begin position="3"/>
        <end position="71"/>
    </location>
</feature>
<dbReference type="RefSeq" id="WP_116687641.1">
    <property type="nucleotide sequence ID" value="NZ_CAWNYD010000005.1"/>
</dbReference>
<dbReference type="SUPFAM" id="SSF53383">
    <property type="entry name" value="PLP-dependent transferases"/>
    <property type="match status" value="1"/>
</dbReference>
<proteinExistence type="inferred from homology"/>
<keyword evidence="4" id="KW-0663">Pyridoxal phosphate</keyword>
<dbReference type="GO" id="GO:0003700">
    <property type="term" value="F:DNA-binding transcription factor activity"/>
    <property type="evidence" value="ECO:0007669"/>
    <property type="project" value="InterPro"/>
</dbReference>
<dbReference type="Pfam" id="PF00392">
    <property type="entry name" value="GntR"/>
    <property type="match status" value="1"/>
</dbReference>
<dbReference type="InterPro" id="IPR015424">
    <property type="entry name" value="PyrdxlP-dep_Trfase"/>
</dbReference>
<evidence type="ECO:0000313" key="10">
    <source>
        <dbReference type="Proteomes" id="UP000244906"/>
    </source>
</evidence>
<keyword evidence="3" id="KW-0808">Transferase</keyword>
<dbReference type="InterPro" id="IPR000524">
    <property type="entry name" value="Tscrpt_reg_HTH_GntR"/>
</dbReference>
<evidence type="ECO:0000256" key="7">
    <source>
        <dbReference type="ARBA" id="ARBA00023163"/>
    </source>
</evidence>
<protein>
    <submittedName>
        <fullName evidence="9">GntR family transcriptional regulator</fullName>
    </submittedName>
</protein>
<dbReference type="PANTHER" id="PTHR46577">
    <property type="entry name" value="HTH-TYPE TRANSCRIPTIONAL REGULATORY PROTEIN GABR"/>
    <property type="match status" value="1"/>
</dbReference>
<dbReference type="PANTHER" id="PTHR46577:SF2">
    <property type="entry name" value="TRANSCRIPTIONAL REGULATORY PROTEIN"/>
    <property type="match status" value="1"/>
</dbReference>
<keyword evidence="6" id="KW-0238">DNA-binding</keyword>
<dbReference type="SUPFAM" id="SSF46785">
    <property type="entry name" value="Winged helix' DNA-binding domain"/>
    <property type="match status" value="1"/>
</dbReference>
<dbReference type="InterPro" id="IPR015421">
    <property type="entry name" value="PyrdxlP-dep_Trfase_major"/>
</dbReference>
<dbReference type="InterPro" id="IPR036390">
    <property type="entry name" value="WH_DNA-bd_sf"/>
</dbReference>
<gene>
    <name evidence="9" type="ORF">DC094_13585</name>
</gene>
<comment type="similarity">
    <text evidence="1">In the C-terminal section; belongs to the class-I pyridoxal-phosphate-dependent aminotransferase family.</text>
</comment>
<dbReference type="GO" id="GO:0030170">
    <property type="term" value="F:pyridoxal phosphate binding"/>
    <property type="evidence" value="ECO:0007669"/>
    <property type="project" value="InterPro"/>
</dbReference>
<evidence type="ECO:0000256" key="6">
    <source>
        <dbReference type="ARBA" id="ARBA00023125"/>
    </source>
</evidence>
<dbReference type="Gene3D" id="3.90.1150.10">
    <property type="entry name" value="Aspartate Aminotransferase, domain 1"/>
    <property type="match status" value="1"/>
</dbReference>
<dbReference type="CDD" id="cd00609">
    <property type="entry name" value="AAT_like"/>
    <property type="match status" value="1"/>
</dbReference>
<dbReference type="InterPro" id="IPR004839">
    <property type="entry name" value="Aminotransferase_I/II_large"/>
</dbReference>
<reference evidence="9 10" key="1">
    <citation type="submission" date="2018-04" db="EMBL/GenBank/DDBJ databases">
        <title>Thalassorhabdus spongiae gen. nov., sp. nov., isolated from a marine sponge in South-West Iceland.</title>
        <authorList>
            <person name="Knobloch S."/>
            <person name="Daussin A."/>
            <person name="Johannsson R."/>
            <person name="Marteinsson V.T."/>
        </authorList>
    </citation>
    <scope>NUCLEOTIDE SEQUENCE [LARGE SCALE GENOMIC DNA]</scope>
    <source>
        <strain evidence="9 10">Hp12</strain>
    </source>
</reference>
<dbReference type="GO" id="GO:0008483">
    <property type="term" value="F:transaminase activity"/>
    <property type="evidence" value="ECO:0007669"/>
    <property type="project" value="UniProtKB-KW"/>
</dbReference>
<keyword evidence="5" id="KW-0805">Transcription regulation</keyword>
<dbReference type="Gene3D" id="1.10.10.10">
    <property type="entry name" value="Winged helix-like DNA-binding domain superfamily/Winged helix DNA-binding domain"/>
    <property type="match status" value="1"/>
</dbReference>
<dbReference type="InterPro" id="IPR036388">
    <property type="entry name" value="WH-like_DNA-bd_sf"/>
</dbReference>
<evidence type="ECO:0000259" key="8">
    <source>
        <dbReference type="PROSITE" id="PS50949"/>
    </source>
</evidence>
<evidence type="ECO:0000256" key="5">
    <source>
        <dbReference type="ARBA" id="ARBA00023015"/>
    </source>
</evidence>
<dbReference type="SMART" id="SM00345">
    <property type="entry name" value="HTH_GNTR"/>
    <property type="match status" value="1"/>
</dbReference>
<keyword evidence="10" id="KW-1185">Reference proteome</keyword>
<dbReference type="EMBL" id="QDDL01000005">
    <property type="protein sequence ID" value="PVZ68313.1"/>
    <property type="molecule type" value="Genomic_DNA"/>
</dbReference>
<name>A0A2V1GZW1_9GAMM</name>